<evidence type="ECO:0000313" key="3">
    <source>
        <dbReference type="EMBL" id="KAF5904296.1"/>
    </source>
</evidence>
<sequence>MRYVWFNSTVGEFQGATPYGIHNAERFNNDTATLEIMRAVLNDICKQNVRNFYPTTNEPT</sequence>
<organism evidence="3 4">
    <name type="scientific">Clarias magur</name>
    <name type="common">Asian catfish</name>
    <name type="synonym">Macropteronotus magur</name>
    <dbReference type="NCBI Taxonomy" id="1594786"/>
    <lineage>
        <taxon>Eukaryota</taxon>
        <taxon>Metazoa</taxon>
        <taxon>Chordata</taxon>
        <taxon>Craniata</taxon>
        <taxon>Vertebrata</taxon>
        <taxon>Euteleostomi</taxon>
        <taxon>Actinopterygii</taxon>
        <taxon>Neopterygii</taxon>
        <taxon>Teleostei</taxon>
        <taxon>Ostariophysi</taxon>
        <taxon>Siluriformes</taxon>
        <taxon>Clariidae</taxon>
        <taxon>Clarias</taxon>
    </lineage>
</organism>
<evidence type="ECO:0000313" key="4">
    <source>
        <dbReference type="Proteomes" id="UP000727407"/>
    </source>
</evidence>
<accession>A0A8J4UDL0</accession>
<dbReference type="EMBL" id="QNUK01000059">
    <property type="protein sequence ID" value="KAF5904296.1"/>
    <property type="molecule type" value="Genomic_DNA"/>
</dbReference>
<dbReference type="InterPro" id="IPR011162">
    <property type="entry name" value="MHC_I/II-like_Ag-recog"/>
</dbReference>
<dbReference type="InterPro" id="IPR000353">
    <property type="entry name" value="MHC_II_b_N"/>
</dbReference>
<reference evidence="3" key="1">
    <citation type="submission" date="2020-07" db="EMBL/GenBank/DDBJ databases">
        <title>Clarias magur genome sequencing, assembly and annotation.</title>
        <authorList>
            <person name="Kushwaha B."/>
            <person name="Kumar R."/>
            <person name="Das P."/>
            <person name="Joshi C.G."/>
            <person name="Kumar D."/>
            <person name="Nagpure N.S."/>
            <person name="Pandey M."/>
            <person name="Agarwal S."/>
            <person name="Srivastava S."/>
            <person name="Singh M."/>
            <person name="Sahoo L."/>
            <person name="Jayasankar P."/>
            <person name="Meher P.K."/>
            <person name="Koringa P.G."/>
            <person name="Iquebal M.A."/>
            <person name="Das S.P."/>
            <person name="Bit A."/>
            <person name="Patnaik S."/>
            <person name="Patel N."/>
            <person name="Shah T.M."/>
            <person name="Hinsu A."/>
            <person name="Jena J.K."/>
        </authorList>
    </citation>
    <scope>NUCLEOTIDE SEQUENCE</scope>
    <source>
        <strain evidence="3">CIFAMagur01</strain>
        <tissue evidence="3">Testis</tissue>
    </source>
</reference>
<dbReference type="GO" id="GO:0019882">
    <property type="term" value="P:antigen processing and presentation"/>
    <property type="evidence" value="ECO:0007669"/>
    <property type="project" value="InterPro"/>
</dbReference>
<dbReference type="GO" id="GO:0006955">
    <property type="term" value="P:immune response"/>
    <property type="evidence" value="ECO:0007669"/>
    <property type="project" value="InterPro"/>
</dbReference>
<feature type="domain" description="MHC class II beta chain N-terminal" evidence="2">
    <location>
        <begin position="3"/>
        <end position="49"/>
    </location>
</feature>
<evidence type="ECO:0000256" key="1">
    <source>
        <dbReference type="ARBA" id="ARBA00023180"/>
    </source>
</evidence>
<dbReference type="OrthoDB" id="9940220at2759"/>
<dbReference type="Pfam" id="PF00969">
    <property type="entry name" value="MHC_II_beta"/>
    <property type="match status" value="1"/>
</dbReference>
<dbReference type="SUPFAM" id="SSF54452">
    <property type="entry name" value="MHC antigen-recognition domain"/>
    <property type="match status" value="1"/>
</dbReference>
<keyword evidence="4" id="KW-1185">Reference proteome</keyword>
<dbReference type="Gene3D" id="3.10.320.10">
    <property type="entry name" value="Class II Histocompatibility Antigen, M Beta Chain, Chain B, domain 1"/>
    <property type="match status" value="1"/>
</dbReference>
<keyword evidence="1" id="KW-0325">Glycoprotein</keyword>
<name>A0A8J4UDL0_CLAMG</name>
<gene>
    <name evidence="3" type="primary">leloDAB</name>
    <name evidence="3" type="ORF">DAT39_005941</name>
</gene>
<evidence type="ECO:0000259" key="2">
    <source>
        <dbReference type="Pfam" id="PF00969"/>
    </source>
</evidence>
<feature type="non-terminal residue" evidence="3">
    <location>
        <position position="60"/>
    </location>
</feature>
<dbReference type="Proteomes" id="UP000727407">
    <property type="component" value="Unassembled WGS sequence"/>
</dbReference>
<dbReference type="AlphaFoldDB" id="A0A8J4UDL0"/>
<comment type="caution">
    <text evidence="3">The sequence shown here is derived from an EMBL/GenBank/DDBJ whole genome shotgun (WGS) entry which is preliminary data.</text>
</comment>
<proteinExistence type="predicted"/>
<dbReference type="GO" id="GO:0042613">
    <property type="term" value="C:MHC class II protein complex"/>
    <property type="evidence" value="ECO:0007669"/>
    <property type="project" value="InterPro"/>
</dbReference>
<dbReference type="InterPro" id="IPR014745">
    <property type="entry name" value="MHC_II_a/b_N"/>
</dbReference>
<protein>
    <submittedName>
        <fullName evidence="3">MHC class II beta chain</fullName>
    </submittedName>
</protein>